<dbReference type="PROSITE" id="PS51257">
    <property type="entry name" value="PROKAR_LIPOPROTEIN"/>
    <property type="match status" value="1"/>
</dbReference>
<evidence type="ECO:0000313" key="2">
    <source>
        <dbReference type="Proteomes" id="UP000501802"/>
    </source>
</evidence>
<gene>
    <name evidence="1" type="ORF">G8759_30025</name>
</gene>
<name>A0A6G9AW75_9BACT</name>
<dbReference type="Proteomes" id="UP000501802">
    <property type="component" value="Chromosome"/>
</dbReference>
<keyword evidence="2" id="KW-1185">Reference proteome</keyword>
<dbReference type="KEGG" id="spib:G8759_30025"/>
<evidence type="ECO:0000313" key="1">
    <source>
        <dbReference type="EMBL" id="QIP16579.1"/>
    </source>
</evidence>
<evidence type="ECO:0008006" key="3">
    <source>
        <dbReference type="Google" id="ProtNLM"/>
    </source>
</evidence>
<organism evidence="1 2">
    <name type="scientific">Spirosoma aureum</name>
    <dbReference type="NCBI Taxonomy" id="2692134"/>
    <lineage>
        <taxon>Bacteria</taxon>
        <taxon>Pseudomonadati</taxon>
        <taxon>Bacteroidota</taxon>
        <taxon>Cytophagia</taxon>
        <taxon>Cytophagales</taxon>
        <taxon>Cytophagaceae</taxon>
        <taxon>Spirosoma</taxon>
    </lineage>
</organism>
<dbReference type="AlphaFoldDB" id="A0A6G9AW75"/>
<proteinExistence type="predicted"/>
<sequence length="226" mass="24498">MKKTLIYAFTAAFLALIGCRDESMNPIPAWEPGVHGFGVFADITEGAVGSSNKANIADYGKNFPLAAQNTDAAKVNFKLRWVSLDSKLTVSKIDVYIDMVESYTDPDGNPKTASLGNGGVLAKTLTPAAANRQWNAFSLTPAEIYNLFKDVTVKYDKVNAVPVFNNPKTPRPAGAWFNKTDKFVMTWRLTTSDGLVFKTWEPGSICADPTAVSEASANCSLTWGAR</sequence>
<accession>A0A6G9AW75</accession>
<dbReference type="RefSeq" id="WP_167216607.1">
    <property type="nucleotide sequence ID" value="NZ_CP050063.1"/>
</dbReference>
<dbReference type="EMBL" id="CP050063">
    <property type="protein sequence ID" value="QIP16579.1"/>
    <property type="molecule type" value="Genomic_DNA"/>
</dbReference>
<reference evidence="1 2" key="1">
    <citation type="submission" date="2020-03" db="EMBL/GenBank/DDBJ databases">
        <authorList>
            <person name="Kim M.K."/>
        </authorList>
    </citation>
    <scope>NUCLEOTIDE SEQUENCE [LARGE SCALE GENOMIC DNA]</scope>
    <source>
        <strain evidence="1 2">BT328</strain>
    </source>
</reference>
<protein>
    <recommendedName>
        <fullName evidence="3">Lipoprotein</fullName>
    </recommendedName>
</protein>